<feature type="non-terminal residue" evidence="1">
    <location>
        <position position="77"/>
    </location>
</feature>
<reference evidence="1" key="1">
    <citation type="submission" date="2013-05" db="EMBL/GenBank/DDBJ databases">
        <title>Draft genome sequences of six wheat associated Fusarium spp. isolates.</title>
        <authorList>
            <person name="Moolhuijzen P.M."/>
            <person name="Manners J.M."/>
            <person name="Wilcox S."/>
            <person name="Bellgard M.I."/>
            <person name="Gardiner D.M."/>
        </authorList>
    </citation>
    <scope>NUCLEOTIDE SEQUENCE</scope>
    <source>
        <strain evidence="1">CS3069</strain>
    </source>
</reference>
<geneLocation type="mitochondrion" evidence="1"/>
<keyword evidence="1" id="KW-0496">Mitochondrion</keyword>
<protein>
    <submittedName>
        <fullName evidence="1">Unclassified</fullName>
    </submittedName>
</protein>
<dbReference type="AlphaFoldDB" id="W1I9K7"/>
<dbReference type="EMBL" id="HG321305">
    <property type="protein sequence ID" value="CEF82622.1"/>
    <property type="molecule type" value="Genomic_DNA"/>
</dbReference>
<dbReference type="EMBL" id="CBMI010005040">
    <property type="protein sequence ID" value="CDL73360.1"/>
    <property type="molecule type" value="Genomic_DNA"/>
</dbReference>
<gene>
    <name evidence="1" type="ORF">BN850_0137480</name>
</gene>
<accession>W1I9K7</accession>
<evidence type="ECO:0000313" key="1">
    <source>
        <dbReference type="EMBL" id="CDL73360.1"/>
    </source>
</evidence>
<sequence length="77" mass="9037">MCPNTPSYKTKPTISWFRPKLGVEWQVGQSYRLHTWPSENVRDPASSATHRNEHWIARDPRPIHSQPSQWLFNLAVL</sequence>
<proteinExistence type="predicted"/>
<name>W1I9K7_9HYPO</name>
<organism evidence="1">
    <name type="scientific">Fusarium clavum</name>
    <dbReference type="NCBI Taxonomy" id="2594811"/>
    <lineage>
        <taxon>Eukaryota</taxon>
        <taxon>Fungi</taxon>
        <taxon>Dikarya</taxon>
        <taxon>Ascomycota</taxon>
        <taxon>Pezizomycotina</taxon>
        <taxon>Sordariomycetes</taxon>
        <taxon>Hypocreomycetidae</taxon>
        <taxon>Hypocreales</taxon>
        <taxon>Nectriaceae</taxon>
        <taxon>Fusarium</taxon>
        <taxon>Fusarium incarnatum-equiseti species complex</taxon>
    </lineage>
</organism>